<evidence type="ECO:0000256" key="5">
    <source>
        <dbReference type="ARBA" id="ARBA00022692"/>
    </source>
</evidence>
<feature type="transmembrane region" description="Helical" evidence="9">
    <location>
        <begin position="341"/>
        <end position="358"/>
    </location>
</feature>
<dbReference type="Proteomes" id="UP000533598">
    <property type="component" value="Unassembled WGS sequence"/>
</dbReference>
<reference evidence="12 13" key="1">
    <citation type="submission" date="2020-08" db="EMBL/GenBank/DDBJ databases">
        <title>Sequencing the genomes of 1000 actinobacteria strains.</title>
        <authorList>
            <person name="Klenk H.-P."/>
        </authorList>
    </citation>
    <scope>NUCLEOTIDE SEQUENCE [LARGE SCALE GENOMIC DNA]</scope>
    <source>
        <strain evidence="12 13">DSM 44230</strain>
    </source>
</reference>
<feature type="domain" description="Putative mannosyltransferase YkcA/B-like C-terminal" evidence="11">
    <location>
        <begin position="604"/>
        <end position="692"/>
    </location>
</feature>
<dbReference type="PANTHER" id="PTHR33908">
    <property type="entry name" value="MANNOSYLTRANSFERASE YKCB-RELATED"/>
    <property type="match status" value="1"/>
</dbReference>
<feature type="transmembrane region" description="Helical" evidence="9">
    <location>
        <begin position="75"/>
        <end position="102"/>
    </location>
</feature>
<feature type="transmembrane region" description="Helical" evidence="9">
    <location>
        <begin position="394"/>
        <end position="412"/>
    </location>
</feature>
<feature type="transmembrane region" description="Helical" evidence="9">
    <location>
        <begin position="213"/>
        <end position="230"/>
    </location>
</feature>
<keyword evidence="13" id="KW-1185">Reference proteome</keyword>
<feature type="compositionally biased region" description="Gly residues" evidence="8">
    <location>
        <begin position="521"/>
        <end position="558"/>
    </location>
</feature>
<feature type="compositionally biased region" description="Gly residues" evidence="8">
    <location>
        <begin position="567"/>
        <end position="591"/>
    </location>
</feature>
<accession>A0A7W7FWJ7</accession>
<feature type="transmembrane region" description="Helical" evidence="9">
    <location>
        <begin position="188"/>
        <end position="206"/>
    </location>
</feature>
<keyword evidence="4 12" id="KW-0808">Transferase</keyword>
<keyword evidence="5 9" id="KW-0812">Transmembrane</keyword>
<dbReference type="InterPro" id="IPR050297">
    <property type="entry name" value="LipidA_mod_glycosyltrf_83"/>
</dbReference>
<dbReference type="GO" id="GO:0009103">
    <property type="term" value="P:lipopolysaccharide biosynthetic process"/>
    <property type="evidence" value="ECO:0007669"/>
    <property type="project" value="UniProtKB-ARBA"/>
</dbReference>
<evidence type="ECO:0000256" key="7">
    <source>
        <dbReference type="ARBA" id="ARBA00023136"/>
    </source>
</evidence>
<evidence type="ECO:0000313" key="13">
    <source>
        <dbReference type="Proteomes" id="UP000533598"/>
    </source>
</evidence>
<evidence type="ECO:0000256" key="9">
    <source>
        <dbReference type="SAM" id="Phobius"/>
    </source>
</evidence>
<feature type="transmembrane region" description="Helical" evidence="9">
    <location>
        <begin position="364"/>
        <end position="382"/>
    </location>
</feature>
<keyword evidence="2" id="KW-1003">Cell membrane</keyword>
<dbReference type="AlphaFoldDB" id="A0A7W7FWJ7"/>
<evidence type="ECO:0000256" key="3">
    <source>
        <dbReference type="ARBA" id="ARBA00022676"/>
    </source>
</evidence>
<evidence type="ECO:0000259" key="10">
    <source>
        <dbReference type="Pfam" id="PF13231"/>
    </source>
</evidence>
<dbReference type="GO" id="GO:0016763">
    <property type="term" value="F:pentosyltransferase activity"/>
    <property type="evidence" value="ECO:0007669"/>
    <property type="project" value="TreeGrafter"/>
</dbReference>
<evidence type="ECO:0000256" key="4">
    <source>
        <dbReference type="ARBA" id="ARBA00022679"/>
    </source>
</evidence>
<evidence type="ECO:0000256" key="2">
    <source>
        <dbReference type="ARBA" id="ARBA00022475"/>
    </source>
</evidence>
<comment type="subcellular location">
    <subcellularLocation>
        <location evidence="1">Cell membrane</location>
        <topology evidence="1">Multi-pass membrane protein</topology>
    </subcellularLocation>
</comment>
<dbReference type="InterPro" id="IPR056785">
    <property type="entry name" value="YkcA/B-like_C"/>
</dbReference>
<organism evidence="12 13">
    <name type="scientific">Crossiella cryophila</name>
    <dbReference type="NCBI Taxonomy" id="43355"/>
    <lineage>
        <taxon>Bacteria</taxon>
        <taxon>Bacillati</taxon>
        <taxon>Actinomycetota</taxon>
        <taxon>Actinomycetes</taxon>
        <taxon>Pseudonocardiales</taxon>
        <taxon>Pseudonocardiaceae</taxon>
        <taxon>Crossiella</taxon>
    </lineage>
</organism>
<evidence type="ECO:0000259" key="11">
    <source>
        <dbReference type="Pfam" id="PF24878"/>
    </source>
</evidence>
<evidence type="ECO:0000256" key="1">
    <source>
        <dbReference type="ARBA" id="ARBA00004651"/>
    </source>
</evidence>
<keyword evidence="6 9" id="KW-1133">Transmembrane helix</keyword>
<dbReference type="GO" id="GO:0010041">
    <property type="term" value="P:response to iron(III) ion"/>
    <property type="evidence" value="ECO:0007669"/>
    <property type="project" value="TreeGrafter"/>
</dbReference>
<comment type="caution">
    <text evidence="12">The sequence shown here is derived from an EMBL/GenBank/DDBJ whole genome shotgun (WGS) entry which is preliminary data.</text>
</comment>
<dbReference type="EMBL" id="JACHMH010000001">
    <property type="protein sequence ID" value="MBB4681576.1"/>
    <property type="molecule type" value="Genomic_DNA"/>
</dbReference>
<evidence type="ECO:0000256" key="6">
    <source>
        <dbReference type="ARBA" id="ARBA00022989"/>
    </source>
</evidence>
<feature type="transmembrane region" description="Helical" evidence="9">
    <location>
        <begin position="424"/>
        <end position="443"/>
    </location>
</feature>
<dbReference type="GO" id="GO:0005886">
    <property type="term" value="C:plasma membrane"/>
    <property type="evidence" value="ECO:0007669"/>
    <property type="project" value="UniProtKB-SubCell"/>
</dbReference>
<dbReference type="Pfam" id="PF24878">
    <property type="entry name" value="YkcB_C"/>
    <property type="match status" value="1"/>
</dbReference>
<keyword evidence="3" id="KW-0328">Glycosyltransferase</keyword>
<feature type="transmembrane region" description="Helical" evidence="9">
    <location>
        <begin position="450"/>
        <end position="470"/>
    </location>
</feature>
<feature type="transmembrane region" description="Helical" evidence="9">
    <location>
        <begin position="310"/>
        <end position="329"/>
    </location>
</feature>
<dbReference type="PANTHER" id="PTHR33908:SF3">
    <property type="entry name" value="UNDECAPRENYL PHOSPHATE-ALPHA-4-AMINO-4-DEOXY-L-ARABINOSE ARABINOSYL TRANSFERASE"/>
    <property type="match status" value="1"/>
</dbReference>
<dbReference type="Pfam" id="PF13231">
    <property type="entry name" value="PMT_2"/>
    <property type="match status" value="1"/>
</dbReference>
<evidence type="ECO:0000256" key="8">
    <source>
        <dbReference type="SAM" id="MobiDB-lite"/>
    </source>
</evidence>
<feature type="compositionally biased region" description="Low complexity" evidence="8">
    <location>
        <begin position="511"/>
        <end position="520"/>
    </location>
</feature>
<dbReference type="InterPro" id="IPR038731">
    <property type="entry name" value="RgtA/B/C-like"/>
</dbReference>
<dbReference type="RefSeq" id="WP_185008250.1">
    <property type="nucleotide sequence ID" value="NZ_BAAAUI010000014.1"/>
</dbReference>
<feature type="domain" description="Glycosyltransferase RgtA/B/C/D-like" evidence="10">
    <location>
        <begin position="64"/>
        <end position="226"/>
    </location>
</feature>
<protein>
    <submittedName>
        <fullName evidence="12">4-amino-4-deoxy-L-arabinose transferase-like glycosyltransferase</fullName>
    </submittedName>
</protein>
<feature type="region of interest" description="Disordered" evidence="8">
    <location>
        <begin position="481"/>
        <end position="593"/>
    </location>
</feature>
<keyword evidence="7 9" id="KW-0472">Membrane</keyword>
<feature type="transmembrane region" description="Helical" evidence="9">
    <location>
        <begin position="114"/>
        <end position="131"/>
    </location>
</feature>
<feature type="compositionally biased region" description="Gly residues" evidence="8">
    <location>
        <begin position="496"/>
        <end position="510"/>
    </location>
</feature>
<name>A0A7W7FWJ7_9PSEU</name>
<evidence type="ECO:0000313" key="12">
    <source>
        <dbReference type="EMBL" id="MBB4681576.1"/>
    </source>
</evidence>
<gene>
    <name evidence="12" type="ORF">HNR67_007694</name>
</gene>
<sequence length="715" mass="72510">MTRTRWRPWALLAICVLAAVLYGWALGSAGWGNAYYSAAVKSMSQSFTNFLFASFDPAGVVTVDKPPMGLWPQVLSVWILGYSGWAVLLPQVIAGVAAVFLLHRTVRRWAGENVALLAALVFALTPITVAINQDNNPDTLLVLLLVAAAYALTRAVERGIPAGSTTRWLLLAAFLIGCGFLTKMLQAWIVVPVFLAAYLVAGIGTVRRRIADLFAAAGMLVVSSFWWVAVVDLWPGEKPYIGGSTDGTALDLVLGYNGLGRIFGRGAGGGQFGGTPPAGAEVPSGMMGGGGFGGTAGPLRMFNDQIAGQISWLLPLCAVVLILVAVTVFRRGVSGQVRAGWVLWGGWLLVTGAVFSFAEGTFHPYYTTMLAPAVAAVSAAGARELWRRYREPTGLLWLLLPWAVGGTAVWAFALTSRDTGWQGWTRWAVAVSGGIAVLALLIGRLPRGVLVRRVGAVAAVAGLLLTPAVWSAEKAFASTAGAMNGTNPTAGPATAGFGGRGGARPGGAGQGALPPGADGQPPGGAQGGGQSPGGAASGGQSPGGAANGGQSPGGGQVPGGAANDGQSPGGGQVPGGAAGGMRQGPGGGFAGRGTALTAEQRKILDYANANSRGAQIVLAVEGGSMGASAFLINSDVTVIGMGGFSGGDPAPSVDQLSQWKAEGKLAFVLSEGPGGRGGRGGATGRATWIEQNCTLVDPSGYGGTATGPRLYSCLT</sequence>
<proteinExistence type="predicted"/>